<name>A0A0D2Q073_HYPSF</name>
<sequence length="55" mass="6664">WDDTSTFWKGESYLIINSYAIHLVYWKDVYTCKPAGQWKVRNWQGIKGKMFIYKV</sequence>
<reference evidence="2" key="1">
    <citation type="submission" date="2014-04" db="EMBL/GenBank/DDBJ databases">
        <title>Evolutionary Origins and Diversification of the Mycorrhizal Mutualists.</title>
        <authorList>
            <consortium name="DOE Joint Genome Institute"/>
            <consortium name="Mycorrhizal Genomics Consortium"/>
            <person name="Kohler A."/>
            <person name="Kuo A."/>
            <person name="Nagy L.G."/>
            <person name="Floudas D."/>
            <person name="Copeland A."/>
            <person name="Barry K.W."/>
            <person name="Cichocki N."/>
            <person name="Veneault-Fourrey C."/>
            <person name="LaButti K."/>
            <person name="Lindquist E.A."/>
            <person name="Lipzen A."/>
            <person name="Lundell T."/>
            <person name="Morin E."/>
            <person name="Murat C."/>
            <person name="Riley R."/>
            <person name="Ohm R."/>
            <person name="Sun H."/>
            <person name="Tunlid A."/>
            <person name="Henrissat B."/>
            <person name="Grigoriev I.V."/>
            <person name="Hibbett D.S."/>
            <person name="Martin F."/>
        </authorList>
    </citation>
    <scope>NUCLEOTIDE SEQUENCE [LARGE SCALE GENOMIC DNA]</scope>
    <source>
        <strain evidence="2">FD-334 SS-4</strain>
    </source>
</reference>
<protein>
    <submittedName>
        <fullName evidence="1">Uncharacterized protein</fullName>
    </submittedName>
</protein>
<dbReference type="OrthoDB" id="3210866at2759"/>
<feature type="non-terminal residue" evidence="1">
    <location>
        <position position="1"/>
    </location>
</feature>
<dbReference type="EMBL" id="KN817534">
    <property type="protein sequence ID" value="KJA24980.1"/>
    <property type="molecule type" value="Genomic_DNA"/>
</dbReference>
<dbReference type="Proteomes" id="UP000054270">
    <property type="component" value="Unassembled WGS sequence"/>
</dbReference>
<proteinExistence type="predicted"/>
<organism evidence="1 2">
    <name type="scientific">Hypholoma sublateritium (strain FD-334 SS-4)</name>
    <dbReference type="NCBI Taxonomy" id="945553"/>
    <lineage>
        <taxon>Eukaryota</taxon>
        <taxon>Fungi</taxon>
        <taxon>Dikarya</taxon>
        <taxon>Basidiomycota</taxon>
        <taxon>Agaricomycotina</taxon>
        <taxon>Agaricomycetes</taxon>
        <taxon>Agaricomycetidae</taxon>
        <taxon>Agaricales</taxon>
        <taxon>Agaricineae</taxon>
        <taxon>Strophariaceae</taxon>
        <taxon>Hypholoma</taxon>
    </lineage>
</organism>
<accession>A0A0D2Q073</accession>
<evidence type="ECO:0000313" key="2">
    <source>
        <dbReference type="Proteomes" id="UP000054270"/>
    </source>
</evidence>
<gene>
    <name evidence="1" type="ORF">HYPSUDRAFT_122864</name>
</gene>
<evidence type="ECO:0000313" key="1">
    <source>
        <dbReference type="EMBL" id="KJA24980.1"/>
    </source>
</evidence>
<keyword evidence="2" id="KW-1185">Reference proteome</keyword>
<feature type="non-terminal residue" evidence="1">
    <location>
        <position position="55"/>
    </location>
</feature>
<dbReference type="AlphaFoldDB" id="A0A0D2Q073"/>